<dbReference type="OrthoDB" id="9796381at2"/>
<dbReference type="InterPro" id="IPR050832">
    <property type="entry name" value="Bact_Acetyltransf"/>
</dbReference>
<reference evidence="4 5" key="1">
    <citation type="submission" date="2018-12" db="EMBL/GenBank/DDBJ databases">
        <authorList>
            <person name="Feng G."/>
            <person name="Zhu H."/>
        </authorList>
    </citation>
    <scope>NUCLEOTIDE SEQUENCE [LARGE SCALE GENOMIC DNA]</scope>
    <source>
        <strain evidence="4 5">9PBR-2</strain>
    </source>
</reference>
<accession>A0A3R9MJK4</accession>
<evidence type="ECO:0000313" key="5">
    <source>
        <dbReference type="Proteomes" id="UP000280066"/>
    </source>
</evidence>
<evidence type="ECO:0000259" key="3">
    <source>
        <dbReference type="PROSITE" id="PS51186"/>
    </source>
</evidence>
<dbReference type="PANTHER" id="PTHR43877">
    <property type="entry name" value="AMINOALKYLPHOSPHONATE N-ACETYLTRANSFERASE-RELATED-RELATED"/>
    <property type="match status" value="1"/>
</dbReference>
<gene>
    <name evidence="4" type="ORF">EI290_10570</name>
</gene>
<evidence type="ECO:0000313" key="4">
    <source>
        <dbReference type="EMBL" id="RSK33150.1"/>
    </source>
</evidence>
<feature type="domain" description="N-acetyltransferase" evidence="3">
    <location>
        <begin position="5"/>
        <end position="175"/>
    </location>
</feature>
<evidence type="ECO:0000256" key="1">
    <source>
        <dbReference type="ARBA" id="ARBA00022679"/>
    </source>
</evidence>
<organism evidence="4 5">
    <name type="scientific">Hymenobacter metallilatus</name>
    <dbReference type="NCBI Taxonomy" id="2493666"/>
    <lineage>
        <taxon>Bacteria</taxon>
        <taxon>Pseudomonadati</taxon>
        <taxon>Bacteroidota</taxon>
        <taxon>Cytophagia</taxon>
        <taxon>Cytophagales</taxon>
        <taxon>Hymenobacteraceae</taxon>
        <taxon>Hymenobacter</taxon>
    </lineage>
</organism>
<evidence type="ECO:0000256" key="2">
    <source>
        <dbReference type="ARBA" id="ARBA00023315"/>
    </source>
</evidence>
<dbReference type="AlphaFoldDB" id="A0A3R9MJK4"/>
<dbReference type="Proteomes" id="UP000280066">
    <property type="component" value="Unassembled WGS sequence"/>
</dbReference>
<dbReference type="GO" id="GO:0016747">
    <property type="term" value="F:acyltransferase activity, transferring groups other than amino-acyl groups"/>
    <property type="evidence" value="ECO:0007669"/>
    <property type="project" value="InterPro"/>
</dbReference>
<dbReference type="PROSITE" id="PS51186">
    <property type="entry name" value="GNAT"/>
    <property type="match status" value="1"/>
</dbReference>
<proteinExistence type="predicted"/>
<keyword evidence="2" id="KW-0012">Acyltransferase</keyword>
<dbReference type="EMBL" id="RWIS01000006">
    <property type="protein sequence ID" value="RSK33150.1"/>
    <property type="molecule type" value="Genomic_DNA"/>
</dbReference>
<name>A0A3R9MJK4_9BACT</name>
<dbReference type="PANTHER" id="PTHR43877:SF1">
    <property type="entry name" value="ACETYLTRANSFERASE"/>
    <property type="match status" value="1"/>
</dbReference>
<dbReference type="InterPro" id="IPR016181">
    <property type="entry name" value="Acyl_CoA_acyltransferase"/>
</dbReference>
<dbReference type="Gene3D" id="3.40.630.30">
    <property type="match status" value="1"/>
</dbReference>
<dbReference type="RefSeq" id="WP_125429542.1">
    <property type="nucleotide sequence ID" value="NZ_RWIS01000006.1"/>
</dbReference>
<dbReference type="InterPro" id="IPR000182">
    <property type="entry name" value="GNAT_dom"/>
</dbReference>
<sequence>MLATLTFSPATDADIPALNHLVNRAYRGEAAEQGWTTESHLLAGQRTDEADLREQLHAAGAMFLLARTAEQELVGSVYLQQQGPELYLGMLSVEPTRQARGLGRQLVMAAEAHARRQGCTGIRITVISVRHELLAWYERLGFRRTGATVDFPTDTRFGIPRHPEPLVLLVLRKEL</sequence>
<dbReference type="Pfam" id="PF13673">
    <property type="entry name" value="Acetyltransf_10"/>
    <property type="match status" value="1"/>
</dbReference>
<keyword evidence="5" id="KW-1185">Reference proteome</keyword>
<comment type="caution">
    <text evidence="4">The sequence shown here is derived from an EMBL/GenBank/DDBJ whole genome shotgun (WGS) entry which is preliminary data.</text>
</comment>
<keyword evidence="1 4" id="KW-0808">Transferase</keyword>
<dbReference type="CDD" id="cd04301">
    <property type="entry name" value="NAT_SF"/>
    <property type="match status" value="1"/>
</dbReference>
<protein>
    <submittedName>
        <fullName evidence="4">GNAT family N-acetyltransferase</fullName>
    </submittedName>
</protein>
<dbReference type="SUPFAM" id="SSF55729">
    <property type="entry name" value="Acyl-CoA N-acyltransferases (Nat)"/>
    <property type="match status" value="1"/>
</dbReference>